<keyword evidence="3" id="KW-1185">Reference proteome</keyword>
<evidence type="ECO:0000313" key="2">
    <source>
        <dbReference type="EMBL" id="MFC6868090.1"/>
    </source>
</evidence>
<name>A0ABW2BYF9_9PSEU</name>
<comment type="caution">
    <text evidence="2">The sequence shown here is derived from an EMBL/GenBank/DDBJ whole genome shotgun (WGS) entry which is preliminary data.</text>
</comment>
<feature type="domain" description="AbiEi antitoxin N-terminal" evidence="1">
    <location>
        <begin position="4"/>
        <end position="50"/>
    </location>
</feature>
<protein>
    <submittedName>
        <fullName evidence="2">Type IV toxin-antitoxin system AbiEi family antitoxin domain-containing protein</fullName>
    </submittedName>
</protein>
<dbReference type="Proteomes" id="UP001596337">
    <property type="component" value="Unassembled WGS sequence"/>
</dbReference>
<evidence type="ECO:0000259" key="1">
    <source>
        <dbReference type="Pfam" id="PF13338"/>
    </source>
</evidence>
<dbReference type="EMBL" id="JBHSXX010000001">
    <property type="protein sequence ID" value="MFC6868090.1"/>
    <property type="molecule type" value="Genomic_DNA"/>
</dbReference>
<accession>A0ABW2BYF9</accession>
<dbReference type="Pfam" id="PF13338">
    <property type="entry name" value="AbiEi_4"/>
    <property type="match status" value="1"/>
</dbReference>
<dbReference type="InterPro" id="IPR025159">
    <property type="entry name" value="AbiEi_N"/>
</dbReference>
<gene>
    <name evidence="2" type="ORF">ACFQGD_13160</name>
</gene>
<reference evidence="3" key="1">
    <citation type="journal article" date="2019" name="Int. J. Syst. Evol. Microbiol.">
        <title>The Global Catalogue of Microorganisms (GCM) 10K type strain sequencing project: providing services to taxonomists for standard genome sequencing and annotation.</title>
        <authorList>
            <consortium name="The Broad Institute Genomics Platform"/>
            <consortium name="The Broad Institute Genome Sequencing Center for Infectious Disease"/>
            <person name="Wu L."/>
            <person name="Ma J."/>
        </authorList>
    </citation>
    <scope>NUCLEOTIDE SEQUENCE [LARGE SCALE GENOMIC DNA]</scope>
    <source>
        <strain evidence="3">KCTC 32255</strain>
    </source>
</reference>
<organism evidence="2 3">
    <name type="scientific">Haloechinothrix salitolerans</name>
    <dbReference type="NCBI Taxonomy" id="926830"/>
    <lineage>
        <taxon>Bacteria</taxon>
        <taxon>Bacillati</taxon>
        <taxon>Actinomycetota</taxon>
        <taxon>Actinomycetes</taxon>
        <taxon>Pseudonocardiales</taxon>
        <taxon>Pseudonocardiaceae</taxon>
        <taxon>Haloechinothrix</taxon>
    </lineage>
</organism>
<dbReference type="RefSeq" id="WP_345404616.1">
    <property type="nucleotide sequence ID" value="NZ_BAABLA010000118.1"/>
</dbReference>
<sequence length="323" mass="36009">MSHDRLAAVRASTGGPFTAAQARGAGFSTTEIRRLLRHGFWTLLRRGVYVDTELLERVAAHPERRHALDVAALLLTLRYDAVGGGSSAAQVWGLDSLREYSSGLVVITDDEDVHTRHRRDVLVRRATLPAHHRHERFGARVTSAARTAVDLARDARFAEGVVLVDSALRKERTSLSQLYRVLNDCDGWPHIDRARRAVLFADPKAESALESVSRVAMHQEGVPAPRTQVVLGDERGILARVDFLWDGVKVIGEADGLAKYRPDDRCSTLDVVRAEKRREEMLIDAGYEIVRWGWREANDPPRLKRKLLAALARGAQRQQGRAG</sequence>
<proteinExistence type="predicted"/>
<evidence type="ECO:0000313" key="3">
    <source>
        <dbReference type="Proteomes" id="UP001596337"/>
    </source>
</evidence>